<dbReference type="Proteomes" id="UP000002534">
    <property type="component" value="Chromosome"/>
</dbReference>
<proteinExistence type="predicted"/>
<accession>Q3A7N0</accession>
<dbReference type="EMBL" id="CP000142">
    <property type="protein sequence ID" value="ABA87614.1"/>
    <property type="molecule type" value="Genomic_DNA"/>
</dbReference>
<gene>
    <name evidence="1" type="ordered locus">Pcar_0354</name>
</gene>
<reference evidence="1 2" key="2">
    <citation type="journal article" date="2012" name="BMC Genomics">
        <title>The genome of Pelobacter carbinolicus reveals surprising metabolic capabilities and physiological features.</title>
        <authorList>
            <person name="Aklujkar M."/>
            <person name="Haveman S.A."/>
            <person name="Didonato R.Jr."/>
            <person name="Chertkov O."/>
            <person name="Han C.S."/>
            <person name="Land M.L."/>
            <person name="Brown P."/>
            <person name="Lovley D.R."/>
        </authorList>
    </citation>
    <scope>NUCLEOTIDE SEQUENCE [LARGE SCALE GENOMIC DNA]</scope>
    <source>
        <strain evidence="2">DSM 2380 / NBRC 103641 / GraBd1</strain>
    </source>
</reference>
<evidence type="ECO:0000313" key="2">
    <source>
        <dbReference type="Proteomes" id="UP000002534"/>
    </source>
</evidence>
<dbReference type="STRING" id="338963.Pcar_0354"/>
<reference evidence="2" key="1">
    <citation type="submission" date="2005-10" db="EMBL/GenBank/DDBJ databases">
        <title>Complete sequence of Pelobacter carbinolicus DSM 2380.</title>
        <authorList>
            <person name="Copeland A."/>
            <person name="Lucas S."/>
            <person name="Lapidus A."/>
            <person name="Barry K."/>
            <person name="Detter J.C."/>
            <person name="Glavina T."/>
            <person name="Hammon N."/>
            <person name="Israni S."/>
            <person name="Pitluck S."/>
            <person name="Chertkov O."/>
            <person name="Schmutz J."/>
            <person name="Larimer F."/>
            <person name="Land M."/>
            <person name="Kyrpides N."/>
            <person name="Ivanova N."/>
            <person name="Richardson P."/>
        </authorList>
    </citation>
    <scope>NUCLEOTIDE SEQUENCE [LARGE SCALE GENOMIC DNA]</scope>
    <source>
        <strain evidence="2">DSM 2380 / NBRC 103641 / GraBd1</strain>
    </source>
</reference>
<dbReference type="KEGG" id="pca:Pcar_0354"/>
<dbReference type="AlphaFoldDB" id="Q3A7N0"/>
<organism evidence="1 2">
    <name type="scientific">Syntrophotalea carbinolica (strain DSM 2380 / NBRC 103641 / GraBd1)</name>
    <name type="common">Pelobacter carbinolicus</name>
    <dbReference type="NCBI Taxonomy" id="338963"/>
    <lineage>
        <taxon>Bacteria</taxon>
        <taxon>Pseudomonadati</taxon>
        <taxon>Thermodesulfobacteriota</taxon>
        <taxon>Desulfuromonadia</taxon>
        <taxon>Desulfuromonadales</taxon>
        <taxon>Syntrophotaleaceae</taxon>
        <taxon>Syntrophotalea</taxon>
    </lineage>
</organism>
<evidence type="ECO:0000313" key="1">
    <source>
        <dbReference type="EMBL" id="ABA87614.1"/>
    </source>
</evidence>
<sequence>MMLRCVLPVAFVKTTLLKHVSMAGVITAFFRWLSGRMICQAIARCIGGIAEMVGMLVAFNGRWGYGFVADWGNRFLRFDYLRIQAF</sequence>
<dbReference type="HOGENOM" id="CLU_2495101_0_0_7"/>
<keyword evidence="2" id="KW-1185">Reference proteome</keyword>
<protein>
    <submittedName>
        <fullName evidence="1">Uncharacterized protein</fullName>
    </submittedName>
</protein>
<name>Q3A7N0_SYNC1</name>